<dbReference type="InterPro" id="IPR036259">
    <property type="entry name" value="MFS_trans_sf"/>
</dbReference>
<comment type="subcellular location">
    <subcellularLocation>
        <location evidence="1">Cell membrane</location>
        <topology evidence="1">Multi-pass membrane protein</topology>
    </subcellularLocation>
</comment>
<evidence type="ECO:0000256" key="4">
    <source>
        <dbReference type="ARBA" id="ARBA00023136"/>
    </source>
</evidence>
<feature type="transmembrane region" description="Helical" evidence="5">
    <location>
        <begin position="159"/>
        <end position="178"/>
    </location>
</feature>
<feature type="transmembrane region" description="Helical" evidence="5">
    <location>
        <begin position="42"/>
        <end position="63"/>
    </location>
</feature>
<feature type="transmembrane region" description="Helical" evidence="5">
    <location>
        <begin position="335"/>
        <end position="353"/>
    </location>
</feature>
<dbReference type="PANTHER" id="PTHR42910">
    <property type="entry name" value="TRANSPORTER SCO4007-RELATED"/>
    <property type="match status" value="1"/>
</dbReference>
<dbReference type="GO" id="GO:0005886">
    <property type="term" value="C:plasma membrane"/>
    <property type="evidence" value="ECO:0007669"/>
    <property type="project" value="UniProtKB-SubCell"/>
</dbReference>
<protein>
    <submittedName>
        <fullName evidence="7">Predicted arabinose efflux permease, MFS family</fullName>
    </submittedName>
</protein>
<evidence type="ECO:0000256" key="2">
    <source>
        <dbReference type="ARBA" id="ARBA00022692"/>
    </source>
</evidence>
<evidence type="ECO:0000256" key="3">
    <source>
        <dbReference type="ARBA" id="ARBA00022989"/>
    </source>
</evidence>
<dbReference type="RefSeq" id="WP_083406447.1">
    <property type="nucleotide sequence ID" value="NZ_LT629971.1"/>
</dbReference>
<dbReference type="PROSITE" id="PS50850">
    <property type="entry name" value="MFS"/>
    <property type="match status" value="1"/>
</dbReference>
<dbReference type="Proteomes" id="UP000182915">
    <property type="component" value="Chromosome I"/>
</dbReference>
<dbReference type="Pfam" id="PF07690">
    <property type="entry name" value="MFS_1"/>
    <property type="match status" value="1"/>
</dbReference>
<feature type="transmembrane region" description="Helical" evidence="5">
    <location>
        <begin position="70"/>
        <end position="89"/>
    </location>
</feature>
<dbReference type="InterPro" id="IPR011701">
    <property type="entry name" value="MFS"/>
</dbReference>
<dbReference type="STRING" id="370526.SAMN04489835_1260"/>
<keyword evidence="8" id="KW-1185">Reference proteome</keyword>
<feature type="transmembrane region" description="Helical" evidence="5">
    <location>
        <begin position="269"/>
        <end position="287"/>
    </location>
</feature>
<dbReference type="Gene3D" id="1.20.1250.20">
    <property type="entry name" value="MFS general substrate transporter like domains"/>
    <property type="match status" value="1"/>
</dbReference>
<feature type="transmembrane region" description="Helical" evidence="5">
    <location>
        <begin position="359"/>
        <end position="378"/>
    </location>
</feature>
<organism evidence="7 8">
    <name type="scientific">Mycolicibacterium rutilum</name>
    <name type="common">Mycobacterium rutilum</name>
    <dbReference type="NCBI Taxonomy" id="370526"/>
    <lineage>
        <taxon>Bacteria</taxon>
        <taxon>Bacillati</taxon>
        <taxon>Actinomycetota</taxon>
        <taxon>Actinomycetes</taxon>
        <taxon>Mycobacteriales</taxon>
        <taxon>Mycobacteriaceae</taxon>
        <taxon>Mycolicibacterium</taxon>
    </lineage>
</organism>
<dbReference type="SUPFAM" id="SSF103473">
    <property type="entry name" value="MFS general substrate transporter"/>
    <property type="match status" value="1"/>
</dbReference>
<name>A0A1H6IYN3_MYCRU</name>
<dbReference type="OrthoDB" id="9815356at2"/>
<dbReference type="GO" id="GO:0022857">
    <property type="term" value="F:transmembrane transporter activity"/>
    <property type="evidence" value="ECO:0007669"/>
    <property type="project" value="InterPro"/>
</dbReference>
<dbReference type="AlphaFoldDB" id="A0A1H6IYN3"/>
<dbReference type="PANTHER" id="PTHR42910:SF1">
    <property type="entry name" value="MAJOR FACILITATOR SUPERFAMILY (MFS) PROFILE DOMAIN-CONTAINING PROTEIN"/>
    <property type="match status" value="1"/>
</dbReference>
<feature type="transmembrane region" description="Helical" evidence="5">
    <location>
        <begin position="238"/>
        <end position="257"/>
    </location>
</feature>
<gene>
    <name evidence="7" type="ORF">SAMN04489835_1260</name>
</gene>
<dbReference type="EMBL" id="LT629971">
    <property type="protein sequence ID" value="SEH54592.1"/>
    <property type="molecule type" value="Genomic_DNA"/>
</dbReference>
<feature type="transmembrane region" description="Helical" evidence="5">
    <location>
        <begin position="210"/>
        <end position="232"/>
    </location>
</feature>
<reference evidence="8" key="1">
    <citation type="submission" date="2016-10" db="EMBL/GenBank/DDBJ databases">
        <authorList>
            <person name="Varghese N."/>
            <person name="Submissions S."/>
        </authorList>
    </citation>
    <scope>NUCLEOTIDE SEQUENCE [LARGE SCALE GENOMIC DNA]</scope>
    <source>
        <strain evidence="8">DSM 45405</strain>
    </source>
</reference>
<dbReference type="CDD" id="cd17324">
    <property type="entry name" value="MFS_NepI_like"/>
    <property type="match status" value="1"/>
</dbReference>
<proteinExistence type="predicted"/>
<evidence type="ECO:0000313" key="8">
    <source>
        <dbReference type="Proteomes" id="UP000182915"/>
    </source>
</evidence>
<feature type="domain" description="Major facilitator superfamily (MFS) profile" evidence="6">
    <location>
        <begin position="1"/>
        <end position="382"/>
    </location>
</feature>
<evidence type="ECO:0000256" key="1">
    <source>
        <dbReference type="ARBA" id="ARBA00004651"/>
    </source>
</evidence>
<keyword evidence="2 5" id="KW-0812">Transmembrane</keyword>
<feature type="transmembrane region" description="Helical" evidence="5">
    <location>
        <begin position="128"/>
        <end position="153"/>
    </location>
</feature>
<sequence>MPTRLTVLFAIAGGVAVGNLYYSQPLLHLIGTDLHVDTAHAGLLVTGTQIGYALGVLLLVPLGDSHNRRALIPALMTLSAGALVASAVAPTLVSLAAASVMLGLTTVSGQLLTPLAGDLAEDRDRGRVVGIVVSGLITGILVSRIASGVIASAWGWRSVFVIAAVLTAILAAVLYVQIPSLNPKTRIRYPTLLKSVVTLLVSEPKLRVTAVLGATGFAAFTMFWTALTLLLSSEPYGFSAWQVGLFGIAGLVGALAAQGAGRLHDRGHNVAATGCCWVIAAVAWVATAFERDVLAVMICATIVFDIAIQGLNILNQSRVFALSAAARSRINTAYVTSNFVGGALGSLAAAILWNAGGWTAVAIAGAALCACGWAVWLTTRRGALAD</sequence>
<keyword evidence="4 5" id="KW-0472">Membrane</keyword>
<feature type="transmembrane region" description="Helical" evidence="5">
    <location>
        <begin position="95"/>
        <end position="116"/>
    </location>
</feature>
<evidence type="ECO:0000259" key="6">
    <source>
        <dbReference type="PROSITE" id="PS50850"/>
    </source>
</evidence>
<dbReference type="InterPro" id="IPR020846">
    <property type="entry name" value="MFS_dom"/>
</dbReference>
<evidence type="ECO:0000313" key="7">
    <source>
        <dbReference type="EMBL" id="SEH54592.1"/>
    </source>
</evidence>
<accession>A0A1H6IYN3</accession>
<evidence type="ECO:0000256" key="5">
    <source>
        <dbReference type="SAM" id="Phobius"/>
    </source>
</evidence>
<feature type="transmembrane region" description="Helical" evidence="5">
    <location>
        <begin position="293"/>
        <end position="314"/>
    </location>
</feature>
<keyword evidence="3 5" id="KW-1133">Transmembrane helix</keyword>